<comment type="subcellular location">
    <subcellularLocation>
        <location evidence="1">Membrane</location>
        <topology evidence="1">Multi-pass membrane protein</topology>
    </subcellularLocation>
</comment>
<keyword evidence="11" id="KW-1185">Reference proteome</keyword>
<evidence type="ECO:0000256" key="3">
    <source>
        <dbReference type="ARBA" id="ARBA00022692"/>
    </source>
</evidence>
<dbReference type="EMBL" id="BQNB010018920">
    <property type="protein sequence ID" value="GJT79673.1"/>
    <property type="molecule type" value="Genomic_DNA"/>
</dbReference>
<keyword evidence="7" id="KW-0568">Pathogenesis-related protein</keyword>
<dbReference type="PANTHER" id="PTHR11439">
    <property type="entry name" value="GAG-POL-RELATED RETROTRANSPOSON"/>
    <property type="match status" value="1"/>
</dbReference>
<evidence type="ECO:0000313" key="10">
    <source>
        <dbReference type="EMBL" id="GJT79673.1"/>
    </source>
</evidence>
<dbReference type="CDD" id="cd09272">
    <property type="entry name" value="RNase_HI_RT_Ty1"/>
    <property type="match status" value="1"/>
</dbReference>
<dbReference type="Proteomes" id="UP001151760">
    <property type="component" value="Unassembled WGS sequence"/>
</dbReference>
<evidence type="ECO:0000259" key="9">
    <source>
        <dbReference type="Pfam" id="PF07727"/>
    </source>
</evidence>
<keyword evidence="5 8" id="KW-1133">Transmembrane helix</keyword>
<feature type="domain" description="Reverse transcriptase Ty1/copia-type" evidence="9">
    <location>
        <begin position="84"/>
        <end position="188"/>
    </location>
</feature>
<evidence type="ECO:0000256" key="6">
    <source>
        <dbReference type="ARBA" id="ARBA00023136"/>
    </source>
</evidence>
<reference evidence="10" key="2">
    <citation type="submission" date="2022-01" db="EMBL/GenBank/DDBJ databases">
        <authorList>
            <person name="Yamashiro T."/>
            <person name="Shiraishi A."/>
            <person name="Satake H."/>
            <person name="Nakayama K."/>
        </authorList>
    </citation>
    <scope>NUCLEOTIDE SEQUENCE</scope>
</reference>
<dbReference type="Pfam" id="PF07727">
    <property type="entry name" value="RVT_2"/>
    <property type="match status" value="1"/>
</dbReference>
<reference evidence="10" key="1">
    <citation type="journal article" date="2022" name="Int. J. Mol. Sci.">
        <title>Draft Genome of Tanacetum Coccineum: Genomic Comparison of Closely Related Tanacetum-Family Plants.</title>
        <authorList>
            <person name="Yamashiro T."/>
            <person name="Shiraishi A."/>
            <person name="Nakayama K."/>
            <person name="Satake H."/>
        </authorList>
    </citation>
    <scope>NUCLEOTIDE SEQUENCE</scope>
</reference>
<evidence type="ECO:0000256" key="8">
    <source>
        <dbReference type="SAM" id="Phobius"/>
    </source>
</evidence>
<dbReference type="InterPro" id="IPR013103">
    <property type="entry name" value="RVT_2"/>
</dbReference>
<evidence type="ECO:0000256" key="1">
    <source>
        <dbReference type="ARBA" id="ARBA00004141"/>
    </source>
</evidence>
<comment type="caution">
    <text evidence="10">The sequence shown here is derived from an EMBL/GenBank/DDBJ whole genome shotgun (WGS) entry which is preliminary data.</text>
</comment>
<dbReference type="InterPro" id="IPR004326">
    <property type="entry name" value="Mlo"/>
</dbReference>
<evidence type="ECO:0000313" key="11">
    <source>
        <dbReference type="Proteomes" id="UP001151760"/>
    </source>
</evidence>
<keyword evidence="6 8" id="KW-0472">Membrane</keyword>
<dbReference type="PANTHER" id="PTHR11439:SF496">
    <property type="entry name" value="RNA-DIRECTED DNA POLYMERASE"/>
    <property type="match status" value="1"/>
</dbReference>
<keyword evidence="3 8" id="KW-0812">Transmembrane</keyword>
<organism evidence="10 11">
    <name type="scientific">Tanacetum coccineum</name>
    <dbReference type="NCBI Taxonomy" id="301880"/>
    <lineage>
        <taxon>Eukaryota</taxon>
        <taxon>Viridiplantae</taxon>
        <taxon>Streptophyta</taxon>
        <taxon>Embryophyta</taxon>
        <taxon>Tracheophyta</taxon>
        <taxon>Spermatophyta</taxon>
        <taxon>Magnoliopsida</taxon>
        <taxon>eudicotyledons</taxon>
        <taxon>Gunneridae</taxon>
        <taxon>Pentapetalae</taxon>
        <taxon>asterids</taxon>
        <taxon>campanulids</taxon>
        <taxon>Asterales</taxon>
        <taxon>Asteraceae</taxon>
        <taxon>Asteroideae</taxon>
        <taxon>Anthemideae</taxon>
        <taxon>Anthemidinae</taxon>
        <taxon>Tanacetum</taxon>
    </lineage>
</organism>
<comment type="similarity">
    <text evidence="2">Belongs to the MLO family.</text>
</comment>
<proteinExistence type="inferred from homology"/>
<dbReference type="InterPro" id="IPR016135">
    <property type="entry name" value="UBQ-conjugating_enzyme/RWD"/>
</dbReference>
<name>A0ABQ5GY10_9ASTR</name>
<feature type="transmembrane region" description="Helical" evidence="8">
    <location>
        <begin position="572"/>
        <end position="595"/>
    </location>
</feature>
<dbReference type="InterPro" id="IPR043502">
    <property type="entry name" value="DNA/RNA_pol_sf"/>
</dbReference>
<dbReference type="SUPFAM" id="SSF56672">
    <property type="entry name" value="DNA/RNA polymerases"/>
    <property type="match status" value="1"/>
</dbReference>
<evidence type="ECO:0000256" key="7">
    <source>
        <dbReference type="ARBA" id="ARBA00023265"/>
    </source>
</evidence>
<keyword evidence="4" id="KW-0611">Plant defense</keyword>
<protein>
    <submittedName>
        <fullName evidence="10">Retrotransposon protein, putative, ty1-copia subclass</fullName>
    </submittedName>
</protein>
<accession>A0ABQ5GY10</accession>
<evidence type="ECO:0000256" key="4">
    <source>
        <dbReference type="ARBA" id="ARBA00022821"/>
    </source>
</evidence>
<gene>
    <name evidence="10" type="ORF">Tco_1054015</name>
</gene>
<sequence length="740" mass="84813">MTQSVECGCVRQDTSRELSQYLVRVAEEEKECSIKSGGSGLLKMAFPVYVAKDCMENLTTSSGMGHRLTWDYYTMMYVAHLGFYDYEIWQIDVKTAFLNGYLSKKVYMEQLEGFVNPKYPNRVCKLKRSIYGLKQASRQWNKRFKDEIKKFGFTQNRDKPCVYLKASGGNITFLILYVDDILIIGEAAYILGIKIYRDRSRWLIGLCQSAYIDKILKQYHMENSKRESIPMQEKLRLSKSQGASTTAELKHMQNVPYASVVGPIMYVVRCTRLDVVFAQNITSRFQQNPCDLHLTIVKNILKYLMNTKDMFLVYGDDLKQELRVSCYTDAGYLTDADDLKSQTGYVFVLNGGAVDWKSAKQSIFATSSAEAEYIVAYDASKEAVWVRKFISGLGIVPTIKEPISMYCDNTGAITIANESGITKGARHFHAKVHYLREVIEFGDIKLEKVHTYDNLADPFTKALAFPKHSNYRNIGMITSLLIESWEYFECWLYSLNMWMVPAKLICYSQGMRIGHLNLRKLLYGSDVIIVPEKQKKAMLEALKKMKAVISFKVNPDAKGMVPMISYSAVHQFHIFIFILAVFYVLYSVVTIDLGLAKVGRLPLKFLFVRATTGCLQKVVYKRLATLDTIFQSNTNWTQAVDSCQDRMFVKANKERTNLLKAVIIGAKRTPYHHALFFFDILRWCEYHSNGLLQINPNIRMKCFVDQVVHWMKFQDSTGFCSGSDLIVNEERTRPSGGLRD</sequence>
<dbReference type="Gene3D" id="3.10.110.10">
    <property type="entry name" value="Ubiquitin Conjugating Enzyme"/>
    <property type="match status" value="1"/>
</dbReference>
<dbReference type="Pfam" id="PF03094">
    <property type="entry name" value="Mlo"/>
    <property type="match status" value="1"/>
</dbReference>
<evidence type="ECO:0000256" key="5">
    <source>
        <dbReference type="ARBA" id="ARBA00022989"/>
    </source>
</evidence>
<evidence type="ECO:0000256" key="2">
    <source>
        <dbReference type="ARBA" id="ARBA00006574"/>
    </source>
</evidence>